<dbReference type="PRINTS" id="PR00081">
    <property type="entry name" value="GDHRDH"/>
</dbReference>
<dbReference type="AlphaFoldDB" id="A0A0H2RKE7"/>
<accession>A0A0H2RKE7</accession>
<dbReference type="SUPFAM" id="SSF51735">
    <property type="entry name" value="NAD(P)-binding Rossmann-fold domains"/>
    <property type="match status" value="1"/>
</dbReference>
<dbReference type="InterPro" id="IPR036291">
    <property type="entry name" value="NAD(P)-bd_dom_sf"/>
</dbReference>
<dbReference type="GO" id="GO:0016491">
    <property type="term" value="F:oxidoreductase activity"/>
    <property type="evidence" value="ECO:0007669"/>
    <property type="project" value="TreeGrafter"/>
</dbReference>
<proteinExistence type="inferred from homology"/>
<evidence type="ECO:0000313" key="3">
    <source>
        <dbReference type="Proteomes" id="UP000053477"/>
    </source>
</evidence>
<dbReference type="Proteomes" id="UP000053477">
    <property type="component" value="Unassembled WGS sequence"/>
</dbReference>
<dbReference type="PANTHER" id="PTHR43544:SF15">
    <property type="entry name" value="CHAIN DEHYDROGENASE (ATSC), PUTATIVE (AFU_ORTHOLOGUE AFUA_3G00180)-RELATED"/>
    <property type="match status" value="1"/>
</dbReference>
<dbReference type="PANTHER" id="PTHR43544">
    <property type="entry name" value="SHORT-CHAIN DEHYDROGENASE/REDUCTASE"/>
    <property type="match status" value="1"/>
</dbReference>
<gene>
    <name evidence="2" type="ORF">SCHPADRAFT_421671</name>
</gene>
<dbReference type="GO" id="GO:0005737">
    <property type="term" value="C:cytoplasm"/>
    <property type="evidence" value="ECO:0007669"/>
    <property type="project" value="TreeGrafter"/>
</dbReference>
<comment type="similarity">
    <text evidence="1">Belongs to the short-chain dehydrogenases/reductases (SDR) family.</text>
</comment>
<organism evidence="2 3">
    <name type="scientific">Schizopora paradoxa</name>
    <dbReference type="NCBI Taxonomy" id="27342"/>
    <lineage>
        <taxon>Eukaryota</taxon>
        <taxon>Fungi</taxon>
        <taxon>Dikarya</taxon>
        <taxon>Basidiomycota</taxon>
        <taxon>Agaricomycotina</taxon>
        <taxon>Agaricomycetes</taxon>
        <taxon>Hymenochaetales</taxon>
        <taxon>Schizoporaceae</taxon>
        <taxon>Schizopora</taxon>
    </lineage>
</organism>
<name>A0A0H2RKE7_9AGAM</name>
<dbReference type="EMBL" id="KQ085979">
    <property type="protein sequence ID" value="KLO12359.1"/>
    <property type="molecule type" value="Genomic_DNA"/>
</dbReference>
<protein>
    <submittedName>
        <fullName evidence="2">NAD-binding protein</fullName>
    </submittedName>
</protein>
<dbReference type="InterPro" id="IPR051468">
    <property type="entry name" value="Fungal_SecMetab_SDRs"/>
</dbReference>
<evidence type="ECO:0000313" key="2">
    <source>
        <dbReference type="EMBL" id="KLO12359.1"/>
    </source>
</evidence>
<sequence>MPSYAVTGTSRGLGLGFIKALAADTNNIVFALTRSKSSSKDLVEFAAQNKNVHVVEGHPDDAKSLENGAKEVAKITGGTLDVLINNAALMWHERSHTTLDAFPSPDILDVDLTSFFKTNVLGVIHTINAFLPLLKAGATKKCIVISSPLGTEKMTLDANLAAFAGYSISKAALNLTTAKYTARFREEGLIFVSFNPGFVKTMQGTEEEINKFYDNQVAFLRKFYPDYEGAITIADSVRDQLSLISRVTLKDSGAFLNRDGTVAGDTP</sequence>
<evidence type="ECO:0000256" key="1">
    <source>
        <dbReference type="ARBA" id="ARBA00006484"/>
    </source>
</evidence>
<dbReference type="FunCoup" id="A0A0H2RKE7">
    <property type="interactions" value="119"/>
</dbReference>
<dbReference type="OrthoDB" id="7289984at2759"/>
<dbReference type="Pfam" id="PF00106">
    <property type="entry name" value="adh_short"/>
    <property type="match status" value="1"/>
</dbReference>
<dbReference type="Gene3D" id="3.40.50.720">
    <property type="entry name" value="NAD(P)-binding Rossmann-like Domain"/>
    <property type="match status" value="1"/>
</dbReference>
<dbReference type="InterPro" id="IPR002347">
    <property type="entry name" value="SDR_fam"/>
</dbReference>
<reference evidence="2 3" key="1">
    <citation type="submission" date="2015-04" db="EMBL/GenBank/DDBJ databases">
        <title>Complete genome sequence of Schizopora paradoxa KUC8140, a cosmopolitan wood degrader in East Asia.</title>
        <authorList>
            <consortium name="DOE Joint Genome Institute"/>
            <person name="Min B."/>
            <person name="Park H."/>
            <person name="Jang Y."/>
            <person name="Kim J.-J."/>
            <person name="Kim K.H."/>
            <person name="Pangilinan J."/>
            <person name="Lipzen A."/>
            <person name="Riley R."/>
            <person name="Grigoriev I.V."/>
            <person name="Spatafora J.W."/>
            <person name="Choi I.-G."/>
        </authorList>
    </citation>
    <scope>NUCLEOTIDE SEQUENCE [LARGE SCALE GENOMIC DNA]</scope>
    <source>
        <strain evidence="2 3">KUC8140</strain>
    </source>
</reference>
<keyword evidence="3" id="KW-1185">Reference proteome</keyword>
<dbReference type="InParanoid" id="A0A0H2RKE7"/>